<dbReference type="GO" id="GO:0031929">
    <property type="term" value="P:TOR signaling"/>
    <property type="evidence" value="ECO:0007669"/>
    <property type="project" value="InterPro"/>
</dbReference>
<dbReference type="GO" id="GO:0010506">
    <property type="term" value="P:regulation of autophagy"/>
    <property type="evidence" value="ECO:0007669"/>
    <property type="project" value="TreeGrafter"/>
</dbReference>
<evidence type="ECO:0000313" key="6">
    <source>
        <dbReference type="EMBL" id="KNC48222.1"/>
    </source>
</evidence>
<dbReference type="OrthoDB" id="10262360at2759"/>
<name>A0A0L0D766_THETB</name>
<dbReference type="InterPro" id="IPR016024">
    <property type="entry name" value="ARM-type_fold"/>
</dbReference>
<dbReference type="GO" id="GO:0009267">
    <property type="term" value="P:cellular response to starvation"/>
    <property type="evidence" value="ECO:0007669"/>
    <property type="project" value="TreeGrafter"/>
</dbReference>
<dbReference type="PANTHER" id="PTHR12848">
    <property type="entry name" value="REGULATORY-ASSOCIATED PROTEIN OF MTOR"/>
    <property type="match status" value="1"/>
</dbReference>
<reference evidence="6 7" key="1">
    <citation type="submission" date="2010-05" db="EMBL/GenBank/DDBJ databases">
        <title>The Genome Sequence of Thecamonas trahens ATCC 50062.</title>
        <authorList>
            <consortium name="The Broad Institute Genome Sequencing Platform"/>
            <person name="Russ C."/>
            <person name="Cuomo C."/>
            <person name="Shea T."/>
            <person name="Young S.K."/>
            <person name="Zeng Q."/>
            <person name="Koehrsen M."/>
            <person name="Haas B."/>
            <person name="Borodovsky M."/>
            <person name="Guigo R."/>
            <person name="Alvarado L."/>
            <person name="Berlin A."/>
            <person name="Bochicchio J."/>
            <person name="Borenstein D."/>
            <person name="Chapman S."/>
            <person name="Chen Z."/>
            <person name="Freedman E."/>
            <person name="Gellesch M."/>
            <person name="Goldberg J."/>
            <person name="Griggs A."/>
            <person name="Gujja S."/>
            <person name="Heilman E."/>
            <person name="Heiman D."/>
            <person name="Hepburn T."/>
            <person name="Howarth C."/>
            <person name="Jen D."/>
            <person name="Larson L."/>
            <person name="Mehta T."/>
            <person name="Park D."/>
            <person name="Pearson M."/>
            <person name="Roberts A."/>
            <person name="Saif S."/>
            <person name="Shenoy N."/>
            <person name="Sisk P."/>
            <person name="Stolte C."/>
            <person name="Sykes S."/>
            <person name="Thomson T."/>
            <person name="Walk T."/>
            <person name="White J."/>
            <person name="Yandava C."/>
            <person name="Burger G."/>
            <person name="Gray M.W."/>
            <person name="Holland P.W.H."/>
            <person name="King N."/>
            <person name="Lang F.B.F."/>
            <person name="Roger A.J."/>
            <person name="Ruiz-Trillo I."/>
            <person name="Lander E."/>
            <person name="Nusbaum C."/>
        </authorList>
    </citation>
    <scope>NUCLEOTIDE SEQUENCE [LARGE SCALE GENOMIC DNA]</scope>
    <source>
        <strain evidence="6 7">ATCC 50062</strain>
    </source>
</reference>
<dbReference type="InterPro" id="IPR001680">
    <property type="entry name" value="WD40_rpt"/>
</dbReference>
<feature type="compositionally biased region" description="Polar residues" evidence="4">
    <location>
        <begin position="838"/>
        <end position="850"/>
    </location>
</feature>
<dbReference type="SUPFAM" id="SSF50978">
    <property type="entry name" value="WD40 repeat-like"/>
    <property type="match status" value="1"/>
</dbReference>
<dbReference type="STRING" id="461836.A0A0L0D766"/>
<dbReference type="InterPro" id="IPR004083">
    <property type="entry name" value="Raptor"/>
</dbReference>
<dbReference type="PANTHER" id="PTHR12848:SF16">
    <property type="entry name" value="REGULATORY-ASSOCIATED PROTEIN OF MTOR"/>
    <property type="match status" value="1"/>
</dbReference>
<evidence type="ECO:0000256" key="3">
    <source>
        <dbReference type="ARBA" id="ARBA00022737"/>
    </source>
</evidence>
<dbReference type="InterPro" id="IPR015943">
    <property type="entry name" value="WD40/YVTN_repeat-like_dom_sf"/>
</dbReference>
<evidence type="ECO:0000256" key="4">
    <source>
        <dbReference type="SAM" id="MobiDB-lite"/>
    </source>
</evidence>
<dbReference type="GO" id="GO:0031931">
    <property type="term" value="C:TORC1 complex"/>
    <property type="evidence" value="ECO:0007669"/>
    <property type="project" value="InterPro"/>
</dbReference>
<dbReference type="EMBL" id="GL349450">
    <property type="protein sequence ID" value="KNC48222.1"/>
    <property type="molecule type" value="Genomic_DNA"/>
</dbReference>
<dbReference type="OMA" id="TEVCTND"/>
<evidence type="ECO:0000256" key="1">
    <source>
        <dbReference type="ARBA" id="ARBA00009257"/>
    </source>
</evidence>
<organism evidence="6 7">
    <name type="scientific">Thecamonas trahens ATCC 50062</name>
    <dbReference type="NCBI Taxonomy" id="461836"/>
    <lineage>
        <taxon>Eukaryota</taxon>
        <taxon>Apusozoa</taxon>
        <taxon>Apusomonadida</taxon>
        <taxon>Apusomonadidae</taxon>
        <taxon>Thecamonas</taxon>
    </lineage>
</organism>
<dbReference type="SMART" id="SM01302">
    <property type="entry name" value="Raptor_N"/>
    <property type="match status" value="1"/>
</dbReference>
<dbReference type="InterPro" id="IPR011989">
    <property type="entry name" value="ARM-like"/>
</dbReference>
<feature type="region of interest" description="Disordered" evidence="4">
    <location>
        <begin position="209"/>
        <end position="264"/>
    </location>
</feature>
<feature type="compositionally biased region" description="Polar residues" evidence="4">
    <location>
        <begin position="768"/>
        <end position="777"/>
    </location>
</feature>
<feature type="compositionally biased region" description="Low complexity" evidence="4">
    <location>
        <begin position="947"/>
        <end position="971"/>
    </location>
</feature>
<keyword evidence="2" id="KW-0853">WD repeat</keyword>
<proteinExistence type="inferred from homology"/>
<feature type="region of interest" description="Disordered" evidence="4">
    <location>
        <begin position="834"/>
        <end position="974"/>
    </location>
</feature>
<feature type="compositionally biased region" description="Polar residues" evidence="4">
    <location>
        <begin position="934"/>
        <end position="946"/>
    </location>
</feature>
<dbReference type="GO" id="GO:0071230">
    <property type="term" value="P:cellular response to amino acid stimulus"/>
    <property type="evidence" value="ECO:0007669"/>
    <property type="project" value="TreeGrafter"/>
</dbReference>
<keyword evidence="7" id="KW-1185">Reference proteome</keyword>
<dbReference type="GO" id="GO:0005737">
    <property type="term" value="C:cytoplasm"/>
    <property type="evidence" value="ECO:0007669"/>
    <property type="project" value="TreeGrafter"/>
</dbReference>
<feature type="compositionally biased region" description="Basic residues" evidence="4">
    <location>
        <begin position="239"/>
        <end position="249"/>
    </location>
</feature>
<dbReference type="RefSeq" id="XP_013758791.1">
    <property type="nucleotide sequence ID" value="XM_013903337.1"/>
</dbReference>
<evidence type="ECO:0000259" key="5">
    <source>
        <dbReference type="SMART" id="SM01302"/>
    </source>
</evidence>
<dbReference type="Pfam" id="PF14538">
    <property type="entry name" value="Raptor_N"/>
    <property type="match status" value="1"/>
</dbReference>
<dbReference type="Proteomes" id="UP000054408">
    <property type="component" value="Unassembled WGS sequence"/>
</dbReference>
<protein>
    <submittedName>
        <fullName evidence="6">WD-repeat protein mip1</fullName>
    </submittedName>
</protein>
<dbReference type="InterPro" id="IPR036322">
    <property type="entry name" value="WD40_repeat_dom_sf"/>
</dbReference>
<dbReference type="InterPro" id="IPR029347">
    <property type="entry name" value="Raptor_N"/>
</dbReference>
<keyword evidence="3" id="KW-0677">Repeat</keyword>
<dbReference type="Gene3D" id="1.25.10.10">
    <property type="entry name" value="Leucine-rich Repeat Variant"/>
    <property type="match status" value="1"/>
</dbReference>
<dbReference type="GO" id="GO:0030307">
    <property type="term" value="P:positive regulation of cell growth"/>
    <property type="evidence" value="ECO:0007669"/>
    <property type="project" value="TreeGrafter"/>
</dbReference>
<dbReference type="PRINTS" id="PR01547">
    <property type="entry name" value="YEAST176DUF"/>
</dbReference>
<feature type="compositionally biased region" description="Basic residues" evidence="4">
    <location>
        <begin position="864"/>
        <end position="880"/>
    </location>
</feature>
<accession>A0A0L0D766</accession>
<dbReference type="GeneID" id="25563994"/>
<feature type="compositionally biased region" description="Low complexity" evidence="4">
    <location>
        <begin position="881"/>
        <end position="897"/>
    </location>
</feature>
<dbReference type="SUPFAM" id="SSF48371">
    <property type="entry name" value="ARM repeat"/>
    <property type="match status" value="1"/>
</dbReference>
<gene>
    <name evidence="6" type="ORF">AMSG_04452</name>
</gene>
<evidence type="ECO:0000313" key="7">
    <source>
        <dbReference type="Proteomes" id="UP000054408"/>
    </source>
</evidence>
<dbReference type="SMART" id="SM00320">
    <property type="entry name" value="WD40"/>
    <property type="match status" value="6"/>
</dbReference>
<feature type="domain" description="Raptor N-terminal CASPase-like" evidence="5">
    <location>
        <begin position="43"/>
        <end position="196"/>
    </location>
</feature>
<evidence type="ECO:0000256" key="2">
    <source>
        <dbReference type="ARBA" id="ARBA00022574"/>
    </source>
</evidence>
<dbReference type="GO" id="GO:0030674">
    <property type="term" value="F:protein-macromolecule adaptor activity"/>
    <property type="evidence" value="ECO:0007669"/>
    <property type="project" value="TreeGrafter"/>
</dbReference>
<comment type="similarity">
    <text evidence="1">Belongs to the WD repeat RAPTOR family.</text>
</comment>
<sequence length="1400" mass="150095">MAKTTGEEAHGPSQPQFFTTHARHLALDSFGAPRLQDWRMRERMKTLSVALVMCLNVGVDPPDVIKIEPCARLECWVDPSSLPPRESLETIGNALQAQYARWQLKTRYKQGLDPTADDVKTLCLSLRRHARDAHVLFHYNGHGVPHPTTSGEMWVFNSNYTQYIPLSMYDLQSWLGSPSIFVFDCAGAGLLVDALLRFGKQRMRDEARAAAAEQARGGRGAEGSGRDGSVSGGIGGRSRSSRSSRKASRSRGSDGSARGRSTPRPFSMKDCLILAACGPEESLPQNPVLPADVFTACLTTPIKMALRWFCATSVLSSVGLEVVDAIPGRLSDRRTPLGELNWIFTAITDSIAWNVLPRPLFQKLFRQDLLVASLFRNFLLAERVMRASGCTPISVPALPTTHNHPLWEAWDLAADVCLAQVAVMIHPPPSGPPRYRHSTFFAEQLTAFELWLELGAVGLDPPEQLPIVLQVLLSQSHRLRALQLLARFVDMDAWAVNLALSVGIFPYVLKLLQSPAADLRPVLVFIWAKILAVDPSCQKDLVKNGVHGYFVNALVVATGNVLAVAPSSSELEAAQREQVHALFVLAAIVANFPAGQNACLLAGMLSACMRVLETAAHPRVIVWACTALGKLWLRAEDVKVEAKRHYALDSVTPHLLHQVPEVRAAATFALGALFDGPLSALPARARARARAEAAQRAEVDQSIAFQLLQVTTDASQLVRRELLHAFAEYMAANMALFVEVATEFYRDEASRFAGDGKSGGPGEPGDETNSMPPTSDNPGHMVCAAVWSVLVGLVVDPYPYVRRLARVLLEAVGSHVDGLMALIKPPTLPSELMAARTPSASDAGTASGESPASELSDFAPGTKGKAKIKAKGKAKAKAKAKGGSSAGGQSSNEASSGQPSPRGSGLSAPSGKSRVATAVRRSSGLAGGVGSSGQLRRTPQLGSNEILSELASPGGSGEGSSRPSSPAVSESSDGELVLEMDGLESKFFHWMRLGMVGKWQSGTSERRGGERLGEALDALVEASKEEHAEGGGNGGQTAVGMDGVVALGRTASRLWREIRNDRVQTEAQDAALVAGKCKLEDQVGILDNDGHIPLLVKFDPFESRLIVADEQSLITVWNWESGTRVGRFTNDNVVGSRMSSLDLINAEQSSLVLVGTDEGVVRVWRNVGSTARAPSLVTSWRALAEQVPGKRGAGLITSWQQSSGYLFCGGDVPFVRVWDLRREMAVLDIPTGTESSVTALTTDGSSTLVGATGDGRVLVFDLRAPAREALVKAIAAHSSWVLDVHMRGPRHVISGSSGGSIRTWDLRADGPTAQIKAYDKGMTALAVHPSAPLMAAGSQNQFVKVFNTSGKELSKICFYDGFLGQRIGAVSSLAFHPHRLFLGVGSTDSIVSIYASEQYR</sequence>
<dbReference type="Gene3D" id="2.130.10.10">
    <property type="entry name" value="YVTN repeat-like/Quinoprotein amine dehydrogenase"/>
    <property type="match status" value="1"/>
</dbReference>
<dbReference type="eggNOG" id="KOG1517">
    <property type="taxonomic scope" value="Eukaryota"/>
</dbReference>
<feature type="region of interest" description="Disordered" evidence="4">
    <location>
        <begin position="752"/>
        <end position="777"/>
    </location>
</feature>